<protein>
    <recommendedName>
        <fullName evidence="4">XRE family transcriptional regulator</fullName>
    </recommendedName>
</protein>
<evidence type="ECO:0000256" key="1">
    <source>
        <dbReference type="SAM" id="MobiDB-lite"/>
    </source>
</evidence>
<proteinExistence type="predicted"/>
<evidence type="ECO:0008006" key="4">
    <source>
        <dbReference type="Google" id="ProtNLM"/>
    </source>
</evidence>
<dbReference type="SUPFAM" id="SSF47413">
    <property type="entry name" value="lambda repressor-like DNA-binding domains"/>
    <property type="match status" value="1"/>
</dbReference>
<dbReference type="AlphaFoldDB" id="A0A0B4CNI2"/>
<name>A0A0B4CNI2_9CAUL</name>
<dbReference type="GO" id="GO:0003677">
    <property type="term" value="F:DNA binding"/>
    <property type="evidence" value="ECO:0007669"/>
    <property type="project" value="InterPro"/>
</dbReference>
<dbReference type="STRING" id="172043.RM53_14005"/>
<accession>A0A0B4CNI2</accession>
<reference evidence="2 3" key="1">
    <citation type="submission" date="2014-12" db="EMBL/GenBank/DDBJ databases">
        <title>Genome sequencing of Brevundimonas nasdae TPW30.</title>
        <authorList>
            <person name="Tan P.W."/>
            <person name="Chan K.-G."/>
        </authorList>
    </citation>
    <scope>NUCLEOTIDE SEQUENCE [LARGE SCALE GENOMIC DNA]</scope>
    <source>
        <strain evidence="2 3">TPW30</strain>
    </source>
</reference>
<evidence type="ECO:0000313" key="3">
    <source>
        <dbReference type="Proteomes" id="UP000031166"/>
    </source>
</evidence>
<dbReference type="Gene3D" id="1.10.260.40">
    <property type="entry name" value="lambda repressor-like DNA-binding domains"/>
    <property type="match status" value="1"/>
</dbReference>
<dbReference type="Proteomes" id="UP000031166">
    <property type="component" value="Unassembled WGS sequence"/>
</dbReference>
<dbReference type="EMBL" id="JWSY01000027">
    <property type="protein sequence ID" value="KIC55991.1"/>
    <property type="molecule type" value="Genomic_DNA"/>
</dbReference>
<comment type="caution">
    <text evidence="2">The sequence shown here is derived from an EMBL/GenBank/DDBJ whole genome shotgun (WGS) entry which is preliminary data.</text>
</comment>
<dbReference type="InterPro" id="IPR010982">
    <property type="entry name" value="Lambda_DNA-bd_dom_sf"/>
</dbReference>
<organism evidence="2 3">
    <name type="scientific">Brevundimonas nasdae</name>
    <dbReference type="NCBI Taxonomy" id="172043"/>
    <lineage>
        <taxon>Bacteria</taxon>
        <taxon>Pseudomonadati</taxon>
        <taxon>Pseudomonadota</taxon>
        <taxon>Alphaproteobacteria</taxon>
        <taxon>Caulobacterales</taxon>
        <taxon>Caulobacteraceae</taxon>
        <taxon>Brevundimonas</taxon>
    </lineage>
</organism>
<evidence type="ECO:0000313" key="2">
    <source>
        <dbReference type="EMBL" id="KIC55991.1"/>
    </source>
</evidence>
<feature type="region of interest" description="Disordered" evidence="1">
    <location>
        <begin position="83"/>
        <end position="104"/>
    </location>
</feature>
<gene>
    <name evidence="2" type="ORF">RM53_14005</name>
</gene>
<sequence>MNSDREQEGAVGNVTGAQLRAARGLLNMSVSDLSERTGLAINTIRKAEKTNGPAEVTTASARLLVTTLESAGVLFIAADRHGAGVRLESPDQEPLRRRRDKPSA</sequence>